<dbReference type="Gene3D" id="1.20.1070.10">
    <property type="entry name" value="Rhodopsin 7-helix transmembrane proteins"/>
    <property type="match status" value="1"/>
</dbReference>
<evidence type="ECO:0000259" key="9">
    <source>
        <dbReference type="PROSITE" id="PS50262"/>
    </source>
</evidence>
<name>A7RZN0_NEMVE</name>
<evidence type="ECO:0000256" key="6">
    <source>
        <dbReference type="ARBA" id="ARBA00023170"/>
    </source>
</evidence>
<dbReference type="AlphaFoldDB" id="A7RZN0"/>
<evidence type="ECO:0000256" key="5">
    <source>
        <dbReference type="ARBA" id="ARBA00023136"/>
    </source>
</evidence>
<keyword evidence="4" id="KW-0297">G-protein coupled receptor</keyword>
<dbReference type="Pfam" id="PF00001">
    <property type="entry name" value="7tm_1"/>
    <property type="match status" value="1"/>
</dbReference>
<dbReference type="PROSITE" id="PS50262">
    <property type="entry name" value="G_PROTEIN_RECEP_F1_2"/>
    <property type="match status" value="1"/>
</dbReference>
<dbReference type="PRINTS" id="PR00237">
    <property type="entry name" value="GPCRRHODOPSN"/>
</dbReference>
<evidence type="ECO:0000256" key="1">
    <source>
        <dbReference type="ARBA" id="ARBA00004141"/>
    </source>
</evidence>
<dbReference type="InParanoid" id="A7RZN0"/>
<evidence type="ECO:0000313" key="10">
    <source>
        <dbReference type="EMBL" id="EDO43128.1"/>
    </source>
</evidence>
<dbReference type="OrthoDB" id="5952899at2759"/>
<dbReference type="KEGG" id="nve:5515088"/>
<dbReference type="SMART" id="SM01381">
    <property type="entry name" value="7TM_GPCR_Srsx"/>
    <property type="match status" value="1"/>
</dbReference>
<dbReference type="CDD" id="cd00637">
    <property type="entry name" value="7tm_classA_rhodopsin-like"/>
    <property type="match status" value="1"/>
</dbReference>
<keyword evidence="2 8" id="KW-0812">Transmembrane</keyword>
<dbReference type="GO" id="GO:0016020">
    <property type="term" value="C:membrane"/>
    <property type="evidence" value="ECO:0007669"/>
    <property type="project" value="UniProtKB-SubCell"/>
</dbReference>
<keyword evidence="11" id="KW-1185">Reference proteome</keyword>
<feature type="transmembrane region" description="Helical" evidence="8">
    <location>
        <begin position="147"/>
        <end position="168"/>
    </location>
</feature>
<feature type="transmembrane region" description="Helical" evidence="8">
    <location>
        <begin position="292"/>
        <end position="314"/>
    </location>
</feature>
<dbReference type="Proteomes" id="UP000001593">
    <property type="component" value="Unassembled WGS sequence"/>
</dbReference>
<dbReference type="EMBL" id="DS469557">
    <property type="protein sequence ID" value="EDO43128.1"/>
    <property type="molecule type" value="Genomic_DNA"/>
</dbReference>
<evidence type="ECO:0000256" key="2">
    <source>
        <dbReference type="ARBA" id="ARBA00022692"/>
    </source>
</evidence>
<keyword evidence="7" id="KW-0807">Transducer</keyword>
<dbReference type="PANTHER" id="PTHR24243:SF208">
    <property type="entry name" value="PYROKININ-1 RECEPTOR"/>
    <property type="match status" value="1"/>
</dbReference>
<evidence type="ECO:0000313" key="11">
    <source>
        <dbReference type="Proteomes" id="UP000001593"/>
    </source>
</evidence>
<dbReference type="OMA" id="WIESMIC"/>
<feature type="transmembrane region" description="Helical" evidence="8">
    <location>
        <begin position="194"/>
        <end position="217"/>
    </location>
</feature>
<evidence type="ECO:0000256" key="4">
    <source>
        <dbReference type="ARBA" id="ARBA00023040"/>
    </source>
</evidence>
<dbReference type="InterPro" id="IPR017452">
    <property type="entry name" value="GPCR_Rhodpsn_7TM"/>
</dbReference>
<evidence type="ECO:0000256" key="7">
    <source>
        <dbReference type="ARBA" id="ARBA00023224"/>
    </source>
</evidence>
<dbReference type="eggNOG" id="KOG3656">
    <property type="taxonomic scope" value="Eukaryota"/>
</dbReference>
<dbReference type="GO" id="GO:0004930">
    <property type="term" value="F:G protein-coupled receptor activity"/>
    <property type="evidence" value="ECO:0007669"/>
    <property type="project" value="UniProtKB-KW"/>
</dbReference>
<protein>
    <recommendedName>
        <fullName evidence="9">G-protein coupled receptors family 1 profile domain-containing protein</fullName>
    </recommendedName>
</protein>
<keyword evidence="5 8" id="KW-0472">Membrane</keyword>
<dbReference type="PANTHER" id="PTHR24243">
    <property type="entry name" value="G-PROTEIN COUPLED RECEPTOR"/>
    <property type="match status" value="1"/>
</dbReference>
<reference evidence="10 11" key="1">
    <citation type="journal article" date="2007" name="Science">
        <title>Sea anemone genome reveals ancestral eumetazoan gene repertoire and genomic organization.</title>
        <authorList>
            <person name="Putnam N.H."/>
            <person name="Srivastava M."/>
            <person name="Hellsten U."/>
            <person name="Dirks B."/>
            <person name="Chapman J."/>
            <person name="Salamov A."/>
            <person name="Terry A."/>
            <person name="Shapiro H."/>
            <person name="Lindquist E."/>
            <person name="Kapitonov V.V."/>
            <person name="Jurka J."/>
            <person name="Genikhovich G."/>
            <person name="Grigoriev I.V."/>
            <person name="Lucas S.M."/>
            <person name="Steele R.E."/>
            <person name="Finnerty J.R."/>
            <person name="Technau U."/>
            <person name="Martindale M.Q."/>
            <person name="Rokhsar D.S."/>
        </authorList>
    </citation>
    <scope>NUCLEOTIDE SEQUENCE [LARGE SCALE GENOMIC DNA]</scope>
    <source>
        <strain evidence="11">CH2 X CH6</strain>
    </source>
</reference>
<feature type="transmembrane region" description="Helical" evidence="8">
    <location>
        <begin position="252"/>
        <end position="272"/>
    </location>
</feature>
<proteinExistence type="predicted"/>
<accession>A7RZN0</accession>
<comment type="subcellular location">
    <subcellularLocation>
        <location evidence="1">Membrane</location>
        <topology evidence="1">Multi-pass membrane protein</topology>
    </subcellularLocation>
</comment>
<dbReference type="PhylomeDB" id="A7RZN0"/>
<dbReference type="HOGENOM" id="CLU_009579_6_1_1"/>
<keyword evidence="6" id="KW-0675">Receptor</keyword>
<keyword evidence="3 8" id="KW-1133">Transmembrane helix</keyword>
<evidence type="ECO:0000256" key="3">
    <source>
        <dbReference type="ARBA" id="ARBA00022989"/>
    </source>
</evidence>
<sequence>MNRSSENGRWNATVNYEVAYLESFFARVAKTLALCVVLVVSLVGNILIIVSVSKNTNGRMRTVSNLLIANTSVAYLLITTVNIPGKIAEINTVGFPIGGTLGDLVCALRNSVPFLTVSSSTQSFVILAIDRFVAVYFPLRRISHQSAYILIGITWLTTLIFGGVYAYGSFVHETDDIRLCMIHVSRTFGDLRGLVAYVWVEFTVFSIVPIVLAVSLYTATILKLWRRTTPGRYGLPTPTSYSEKANRSAVKMLTIVLVTFAVPRIPYWVFVIECRGTYEHFLGHSFCSSETFHYVDTFLGYSSCALVPYIYPFYSQNFRAGFKDILRSRCQGRIENGRVSPLRARKTSRRESKQITKL</sequence>
<gene>
    <name evidence="10" type="ORF">NEMVEDRAFT_v1g204519</name>
</gene>
<feature type="domain" description="G-protein coupled receptors family 1 profile" evidence="9">
    <location>
        <begin position="44"/>
        <end position="311"/>
    </location>
</feature>
<feature type="transmembrane region" description="Helical" evidence="8">
    <location>
        <begin position="31"/>
        <end position="52"/>
    </location>
</feature>
<evidence type="ECO:0000256" key="8">
    <source>
        <dbReference type="SAM" id="Phobius"/>
    </source>
</evidence>
<dbReference type="InterPro" id="IPR000276">
    <property type="entry name" value="GPCR_Rhodpsn"/>
</dbReference>
<organism evidence="10 11">
    <name type="scientific">Nematostella vectensis</name>
    <name type="common">Starlet sea anemone</name>
    <dbReference type="NCBI Taxonomy" id="45351"/>
    <lineage>
        <taxon>Eukaryota</taxon>
        <taxon>Metazoa</taxon>
        <taxon>Cnidaria</taxon>
        <taxon>Anthozoa</taxon>
        <taxon>Hexacorallia</taxon>
        <taxon>Actiniaria</taxon>
        <taxon>Edwardsiidae</taxon>
        <taxon>Nematostella</taxon>
    </lineage>
</organism>
<dbReference type="STRING" id="45351.A7RZN0"/>
<dbReference type="SUPFAM" id="SSF81321">
    <property type="entry name" value="Family A G protein-coupled receptor-like"/>
    <property type="match status" value="1"/>
</dbReference>